<dbReference type="OrthoDB" id="269227at2759"/>
<evidence type="ECO:0000313" key="4">
    <source>
        <dbReference type="Proteomes" id="UP001140502"/>
    </source>
</evidence>
<accession>A0A9W8W9H4</accession>
<comment type="caution">
    <text evidence="3">The sequence shown here is derived from an EMBL/GenBank/DDBJ whole genome shotgun (WGS) entry which is preliminary data.</text>
</comment>
<dbReference type="Proteomes" id="UP001140502">
    <property type="component" value="Unassembled WGS sequence"/>
</dbReference>
<organism evidence="3 4">
    <name type="scientific">Fusarium piperis</name>
    <dbReference type="NCBI Taxonomy" id="1435070"/>
    <lineage>
        <taxon>Eukaryota</taxon>
        <taxon>Fungi</taxon>
        <taxon>Dikarya</taxon>
        <taxon>Ascomycota</taxon>
        <taxon>Pezizomycotina</taxon>
        <taxon>Sordariomycetes</taxon>
        <taxon>Hypocreomycetidae</taxon>
        <taxon>Hypocreales</taxon>
        <taxon>Nectriaceae</taxon>
        <taxon>Fusarium</taxon>
        <taxon>Fusarium solani species complex</taxon>
    </lineage>
</organism>
<feature type="domain" description="Glucose-methanol-choline oxidoreductase N-terminal" evidence="2">
    <location>
        <begin position="5"/>
        <end position="51"/>
    </location>
</feature>
<dbReference type="InterPro" id="IPR012132">
    <property type="entry name" value="GMC_OxRdtase"/>
</dbReference>
<dbReference type="InterPro" id="IPR000172">
    <property type="entry name" value="GMC_OxRdtase_N"/>
</dbReference>
<dbReference type="SUPFAM" id="SSF51905">
    <property type="entry name" value="FAD/NAD(P)-binding domain"/>
    <property type="match status" value="1"/>
</dbReference>
<dbReference type="GO" id="GO:0050660">
    <property type="term" value="F:flavin adenine dinucleotide binding"/>
    <property type="evidence" value="ECO:0007669"/>
    <property type="project" value="InterPro"/>
</dbReference>
<name>A0A9W8W9H4_9HYPO</name>
<evidence type="ECO:0000313" key="3">
    <source>
        <dbReference type="EMBL" id="KAJ4316586.1"/>
    </source>
</evidence>
<dbReference type="InterPro" id="IPR036188">
    <property type="entry name" value="FAD/NAD-bd_sf"/>
</dbReference>
<sequence>MSSLEVIVSGGAFNSPQILKHFSIGPAEDLKKFGIRVVKDLLGVGENMADNYQTGDK</sequence>
<dbReference type="EMBL" id="JAPEUR010000178">
    <property type="protein sequence ID" value="KAJ4316586.1"/>
    <property type="molecule type" value="Genomic_DNA"/>
</dbReference>
<dbReference type="PANTHER" id="PTHR11552:SF100">
    <property type="entry name" value="DEHYDROGENASE, PUTATIVE (AFU_ORTHOLOGUE AFUA_5G00630)-RELATED"/>
    <property type="match status" value="1"/>
</dbReference>
<dbReference type="GO" id="GO:0016614">
    <property type="term" value="F:oxidoreductase activity, acting on CH-OH group of donors"/>
    <property type="evidence" value="ECO:0007669"/>
    <property type="project" value="InterPro"/>
</dbReference>
<dbReference type="Pfam" id="PF00732">
    <property type="entry name" value="GMC_oxred_N"/>
    <property type="match status" value="1"/>
</dbReference>
<proteinExistence type="inferred from homology"/>
<comment type="similarity">
    <text evidence="1">Belongs to the GMC oxidoreductase family.</text>
</comment>
<gene>
    <name evidence="3" type="ORF">N0V84_007783</name>
</gene>
<dbReference type="PANTHER" id="PTHR11552">
    <property type="entry name" value="GLUCOSE-METHANOL-CHOLINE GMC OXIDOREDUCTASE"/>
    <property type="match status" value="1"/>
</dbReference>
<evidence type="ECO:0000259" key="2">
    <source>
        <dbReference type="Pfam" id="PF00732"/>
    </source>
</evidence>
<dbReference type="AlphaFoldDB" id="A0A9W8W9H4"/>
<evidence type="ECO:0000256" key="1">
    <source>
        <dbReference type="ARBA" id="ARBA00010790"/>
    </source>
</evidence>
<protein>
    <recommendedName>
        <fullName evidence="2">Glucose-methanol-choline oxidoreductase N-terminal domain-containing protein</fullName>
    </recommendedName>
</protein>
<reference evidence="3" key="1">
    <citation type="submission" date="2022-10" db="EMBL/GenBank/DDBJ databases">
        <title>Tapping the CABI collections for fungal endophytes: first genome assemblies for Collariella, Neodidymelliopsis, Ascochyta clinopodiicola, Didymella pomorum, Didymosphaeria variabile, Neocosmospora piperis and Neocucurbitaria cava.</title>
        <authorList>
            <person name="Hill R."/>
        </authorList>
    </citation>
    <scope>NUCLEOTIDE SEQUENCE</scope>
    <source>
        <strain evidence="3">IMI 366586</strain>
    </source>
</reference>
<dbReference type="Gene3D" id="3.50.50.60">
    <property type="entry name" value="FAD/NAD(P)-binding domain"/>
    <property type="match status" value="1"/>
</dbReference>
<keyword evidence="4" id="KW-1185">Reference proteome</keyword>